<evidence type="ECO:0000313" key="1">
    <source>
        <dbReference type="Proteomes" id="UP000694864"/>
    </source>
</evidence>
<accession>A0ABM0TTS9</accession>
<sequence length="341" mass="38168">MENVLLASEIVANYHKETMSPRSAIKIDISKAFDSVQWPFLLSIFRTLHFPTQFIKWVEFCITTASFSVQVLSALLDKAAEERRVGYHPRYGTKTSIEGILQTFHHFAGVSGLNISLEKSTMYMAGVTATEQAEILQSFPFASGTLSVCYLAHQLSHTEPNELLDVSFPSAVSLHEGDRQYVFCILWSGPSLNTKKEKVAWTDVCLPKEKGGLGLRSLTETNKVSCLKLIWQILALNSLWLDWLRAYLLNKGSFWSIKANTTSGSWMWRKLLKYRDLAVKFGRYEVKNGEGISFWYDNWSPLGCLLSIAGPRGTIDMGIGLHATVAEALSLIANAVTELIT</sequence>
<organism evidence="1 2">
    <name type="scientific">Camelina sativa</name>
    <name type="common">False flax</name>
    <name type="synonym">Myagrum sativum</name>
    <dbReference type="NCBI Taxonomy" id="90675"/>
    <lineage>
        <taxon>Eukaryota</taxon>
        <taxon>Viridiplantae</taxon>
        <taxon>Streptophyta</taxon>
        <taxon>Embryophyta</taxon>
        <taxon>Tracheophyta</taxon>
        <taxon>Spermatophyta</taxon>
        <taxon>Magnoliopsida</taxon>
        <taxon>eudicotyledons</taxon>
        <taxon>Gunneridae</taxon>
        <taxon>Pentapetalae</taxon>
        <taxon>rosids</taxon>
        <taxon>malvids</taxon>
        <taxon>Brassicales</taxon>
        <taxon>Brassicaceae</taxon>
        <taxon>Camelineae</taxon>
        <taxon>Camelina</taxon>
    </lineage>
</organism>
<reference evidence="2" key="2">
    <citation type="submission" date="2025-08" db="UniProtKB">
        <authorList>
            <consortium name="RefSeq"/>
        </authorList>
    </citation>
    <scope>IDENTIFICATION</scope>
    <source>
        <tissue evidence="2">Leaf</tissue>
    </source>
</reference>
<proteinExistence type="predicted"/>
<name>A0ABM0TTS9_CAMSA</name>
<evidence type="ECO:0000313" key="2">
    <source>
        <dbReference type="RefSeq" id="XP_010431281.1"/>
    </source>
</evidence>
<dbReference type="PANTHER" id="PTHR33116:SF78">
    <property type="entry name" value="OS12G0587133 PROTEIN"/>
    <property type="match status" value="1"/>
</dbReference>
<protein>
    <submittedName>
        <fullName evidence="2">Uncharacterized protein LOC104715586</fullName>
    </submittedName>
</protein>
<reference evidence="1" key="1">
    <citation type="journal article" date="2014" name="Nat. Commun.">
        <title>The emerging biofuel crop Camelina sativa retains a highly undifferentiated hexaploid genome structure.</title>
        <authorList>
            <person name="Kagale S."/>
            <person name="Koh C."/>
            <person name="Nixon J."/>
            <person name="Bollina V."/>
            <person name="Clarke W.E."/>
            <person name="Tuteja R."/>
            <person name="Spillane C."/>
            <person name="Robinson S.J."/>
            <person name="Links M.G."/>
            <person name="Clarke C."/>
            <person name="Higgins E.E."/>
            <person name="Huebert T."/>
            <person name="Sharpe A.G."/>
            <person name="Parkin I.A."/>
        </authorList>
    </citation>
    <scope>NUCLEOTIDE SEQUENCE [LARGE SCALE GENOMIC DNA]</scope>
    <source>
        <strain evidence="1">cv. DH55</strain>
    </source>
</reference>
<keyword evidence="1" id="KW-1185">Reference proteome</keyword>
<dbReference type="GeneID" id="104715586"/>
<dbReference type="PANTHER" id="PTHR33116">
    <property type="entry name" value="REVERSE TRANSCRIPTASE ZINC-BINDING DOMAIN-CONTAINING PROTEIN-RELATED-RELATED"/>
    <property type="match status" value="1"/>
</dbReference>
<dbReference type="Proteomes" id="UP000694864">
    <property type="component" value="Chromosome 9"/>
</dbReference>
<dbReference type="RefSeq" id="XP_010431281.1">
    <property type="nucleotide sequence ID" value="XM_010432979.1"/>
</dbReference>
<gene>
    <name evidence="2" type="primary">LOC104715586</name>
</gene>